<feature type="domain" description="Tsi6" evidence="1">
    <location>
        <begin position="7"/>
        <end position="89"/>
    </location>
</feature>
<dbReference type="EMBL" id="CP001918">
    <property type="protein sequence ID" value="ADF61116.1"/>
    <property type="molecule type" value="Genomic_DNA"/>
</dbReference>
<dbReference type="STRING" id="716541.ECL_01557"/>
<dbReference type="AlphaFoldDB" id="A0A0H3CIK3"/>
<gene>
    <name evidence="2" type="ordered locus">ECL_01557</name>
</gene>
<dbReference type="HOGENOM" id="CLU_161899_0_0_6"/>
<dbReference type="KEGG" id="enc:ECL_01557"/>
<name>A0A0H3CIK3_ENTCC</name>
<proteinExistence type="predicted"/>
<evidence type="ECO:0000259" key="1">
    <source>
        <dbReference type="Pfam" id="PF18660"/>
    </source>
</evidence>
<organism evidence="2 3">
    <name type="scientific">Enterobacter cloacae subsp. cloacae (strain ATCC 13047 / DSM 30054 / NBRC 13535 / NCTC 10005 / WDCM 00083 / NCDC 279-56)</name>
    <dbReference type="NCBI Taxonomy" id="716541"/>
    <lineage>
        <taxon>Bacteria</taxon>
        <taxon>Pseudomonadati</taxon>
        <taxon>Pseudomonadota</taxon>
        <taxon>Gammaproteobacteria</taxon>
        <taxon>Enterobacterales</taxon>
        <taxon>Enterobacteriaceae</taxon>
        <taxon>Enterobacter</taxon>
        <taxon>Enterobacter cloacae complex</taxon>
    </lineage>
</organism>
<dbReference type="OrthoDB" id="6922075at2"/>
<dbReference type="EnsemblBacteria" id="ADF61116">
    <property type="protein sequence ID" value="ADF61116"/>
    <property type="gene ID" value="ECL_01557"/>
</dbReference>
<reference evidence="2 3" key="1">
    <citation type="journal article" date="2010" name="J. Bacteriol.">
        <title>Complete genome sequence of Enterobacter cloacae subsp. cloacae type strain ATCC 13047.</title>
        <authorList>
            <person name="Ren Y."/>
            <person name="Ren Y."/>
            <person name="Zhou Z."/>
            <person name="Guo X."/>
            <person name="Li Y."/>
            <person name="Feng L."/>
            <person name="Wang L."/>
        </authorList>
    </citation>
    <scope>NUCLEOTIDE SEQUENCE [LARGE SCALE GENOMIC DNA]</scope>
    <source>
        <strain evidence="3">ATCC 13047 / DSM 30054 / NBRC 13535 / NCTC 10005 / WDCM 00083 / NCDC 279-56</strain>
    </source>
</reference>
<evidence type="ECO:0000313" key="2">
    <source>
        <dbReference type="EMBL" id="ADF61116.1"/>
    </source>
</evidence>
<protein>
    <recommendedName>
        <fullName evidence="1">Tsi6 domain-containing protein</fullName>
    </recommendedName>
</protein>
<dbReference type="InterPro" id="IPR040818">
    <property type="entry name" value="Tsi6"/>
</dbReference>
<dbReference type="Proteomes" id="UP000002363">
    <property type="component" value="Chromosome"/>
</dbReference>
<evidence type="ECO:0000313" key="3">
    <source>
        <dbReference type="Proteomes" id="UP000002363"/>
    </source>
</evidence>
<dbReference type="Pfam" id="PF18660">
    <property type="entry name" value="Tsi6"/>
    <property type="match status" value="1"/>
</dbReference>
<sequence length="115" mass="13263">MNKQSYTAMDYIENALGVIQERKSIHPSFSLYNMAGKQVAYVRDILTGKNKDKSKLHTLNLGAMAAKEFETTDEELARHLSNVNYIASQMAQGLKVILPHEQDNEYLKRQKRYRN</sequence>
<accession>A0A0H3CIK3</accession>
<keyword evidence="3" id="KW-1185">Reference proteome</keyword>
<dbReference type="RefSeq" id="WP_013096196.1">
    <property type="nucleotide sequence ID" value="NC_014121.1"/>
</dbReference>
<dbReference type="eggNOG" id="ENOG503324D">
    <property type="taxonomic scope" value="Bacteria"/>
</dbReference>